<comment type="caution">
    <text evidence="8">The sequence shown here is derived from an EMBL/GenBank/DDBJ whole genome shotgun (WGS) entry which is preliminary data.</text>
</comment>
<evidence type="ECO:0000256" key="4">
    <source>
        <dbReference type="ARBA" id="ARBA00022452"/>
    </source>
</evidence>
<keyword evidence="4" id="KW-1134">Transmembrane beta strand</keyword>
<gene>
    <name evidence="8" type="ORF">CFH83_07785</name>
</gene>
<dbReference type="GO" id="GO:0015288">
    <property type="term" value="F:porin activity"/>
    <property type="evidence" value="ECO:0007669"/>
    <property type="project" value="TreeGrafter"/>
</dbReference>
<dbReference type="SUPFAM" id="SSF56954">
    <property type="entry name" value="Outer membrane efflux proteins (OEP)"/>
    <property type="match status" value="1"/>
</dbReference>
<dbReference type="Gene3D" id="1.20.1600.10">
    <property type="entry name" value="Outer membrane efflux proteins (OEP)"/>
    <property type="match status" value="1"/>
</dbReference>
<dbReference type="GO" id="GO:0009279">
    <property type="term" value="C:cell outer membrane"/>
    <property type="evidence" value="ECO:0007669"/>
    <property type="project" value="UniProtKB-SubCell"/>
</dbReference>
<dbReference type="EMBL" id="DLUI01000111">
    <property type="protein sequence ID" value="DAB38081.1"/>
    <property type="molecule type" value="Genomic_DNA"/>
</dbReference>
<evidence type="ECO:0000256" key="3">
    <source>
        <dbReference type="ARBA" id="ARBA00022448"/>
    </source>
</evidence>
<dbReference type="Gene3D" id="1.25.40.10">
    <property type="entry name" value="Tetratricopeptide repeat domain"/>
    <property type="match status" value="1"/>
</dbReference>
<sequence>MGRYALAFPTILLFSSLHLYALDLKSALNESLTTNPEIQQKYQELSAAYHELDISRSGYLPKLDVRSSVAKERANTQMTGFESRQFRTLNTNITLTQNLFSGFMTDSEMRVKRHNIQMKSYEYDEKVNDLSLRMIKGYLDVLKAHELLEVERDNAKAHEKIYHKISLRVEAGGGRIADHKEALAKLSLSYVNTLTQDNNYNDAASVLHTLMGRYLDLKTLQKPSINTSLLPRTLEEAMEEAVQKNASVMVGRSEVESAKESIDVERSNYYPKVDAELNSRTYDNANGTGNIDKTAAAMVTLTYNLYNGGGDEARIKRSLSQTYNAMEHLRSLKRDVMENMAIAYNAYTVFNRQKPFLDVYREANVDKTHYYNEEFDLGRRSLIDLLDAENESSTARRKAIENEYDLLYSFFRVLAAKNELISYFNIETDKQSGIKPSDPINNNREFAPSVGEYPMIPTLMLNPQEINPPKEESNVTRHSVAHNQKGYGYHLKAARAGDSQSQCALVHLYEQGIGTAKNTEKALYWKKRCTLTPKVKRLPSPQEQSKSLDERLQELGILLEESQKGR</sequence>
<dbReference type="GO" id="GO:1990281">
    <property type="term" value="C:efflux pump complex"/>
    <property type="evidence" value="ECO:0007669"/>
    <property type="project" value="TreeGrafter"/>
</dbReference>
<dbReference type="GO" id="GO:0015562">
    <property type="term" value="F:efflux transmembrane transporter activity"/>
    <property type="evidence" value="ECO:0007669"/>
    <property type="project" value="InterPro"/>
</dbReference>
<evidence type="ECO:0000256" key="7">
    <source>
        <dbReference type="ARBA" id="ARBA00023237"/>
    </source>
</evidence>
<dbReference type="NCBIfam" id="TIGR01844">
    <property type="entry name" value="type_I_sec_TolC"/>
    <property type="match status" value="1"/>
</dbReference>
<evidence type="ECO:0000256" key="6">
    <source>
        <dbReference type="ARBA" id="ARBA00023136"/>
    </source>
</evidence>
<dbReference type="Pfam" id="PF02321">
    <property type="entry name" value="OEP"/>
    <property type="match status" value="2"/>
</dbReference>
<evidence type="ECO:0000313" key="8">
    <source>
        <dbReference type="EMBL" id="DAB38081.1"/>
    </source>
</evidence>
<keyword evidence="5" id="KW-0812">Transmembrane</keyword>
<organism evidence="8 9">
    <name type="scientific">Sulfuricurvum kujiense</name>
    <dbReference type="NCBI Taxonomy" id="148813"/>
    <lineage>
        <taxon>Bacteria</taxon>
        <taxon>Pseudomonadati</taxon>
        <taxon>Campylobacterota</taxon>
        <taxon>Epsilonproteobacteria</taxon>
        <taxon>Campylobacterales</taxon>
        <taxon>Sulfurimonadaceae</taxon>
        <taxon>Sulfuricurvum</taxon>
    </lineage>
</organism>
<dbReference type="PANTHER" id="PTHR30026:SF22">
    <property type="entry name" value="OUTER MEMBRANE EFFLUX PROTEIN"/>
    <property type="match status" value="1"/>
</dbReference>
<keyword evidence="6" id="KW-0472">Membrane</keyword>
<accession>A0A2D3W9T9</accession>
<dbReference type="InterPro" id="IPR051906">
    <property type="entry name" value="TolC-like"/>
</dbReference>
<evidence type="ECO:0000313" key="9">
    <source>
        <dbReference type="Proteomes" id="UP000228859"/>
    </source>
</evidence>
<evidence type="ECO:0000256" key="2">
    <source>
        <dbReference type="ARBA" id="ARBA00007613"/>
    </source>
</evidence>
<dbReference type="InterPro" id="IPR010130">
    <property type="entry name" value="T1SS_OMP_TolC"/>
</dbReference>
<dbReference type="Proteomes" id="UP000228859">
    <property type="component" value="Unassembled WGS sequence"/>
</dbReference>
<dbReference type="SUPFAM" id="SSF81901">
    <property type="entry name" value="HCP-like"/>
    <property type="match status" value="1"/>
</dbReference>
<dbReference type="InterPro" id="IPR003423">
    <property type="entry name" value="OMP_efflux"/>
</dbReference>
<dbReference type="RefSeq" id="WP_294896725.1">
    <property type="nucleotide sequence ID" value="NZ_DLUI01000111.1"/>
</dbReference>
<keyword evidence="3" id="KW-0813">Transport</keyword>
<protein>
    <submittedName>
        <fullName evidence="8">Uncharacterized protein</fullName>
    </submittedName>
</protein>
<dbReference type="AlphaFoldDB" id="A0A2D3W9T9"/>
<comment type="similarity">
    <text evidence="2">Belongs to the outer membrane factor (OMF) (TC 1.B.17) family.</text>
</comment>
<name>A0A2D3W9T9_9BACT</name>
<dbReference type="InterPro" id="IPR011990">
    <property type="entry name" value="TPR-like_helical_dom_sf"/>
</dbReference>
<reference evidence="8 9" key="1">
    <citation type="journal article" date="2017" name="Front. Microbiol.">
        <title>Comparative Genomic Analysis of the Class Epsilonproteobacteria and Proposed Reclassification to Epsilonbacteraeota (phyl. nov.).</title>
        <authorList>
            <person name="Waite D.W."/>
            <person name="Vanwonterghem I."/>
            <person name="Rinke C."/>
            <person name="Parks D.H."/>
            <person name="Zhang Y."/>
            <person name="Takai K."/>
            <person name="Sievert S.M."/>
            <person name="Simon J."/>
            <person name="Campbell B.J."/>
            <person name="Hanson T.E."/>
            <person name="Woyke T."/>
            <person name="Klotz M.G."/>
            <person name="Hugenholtz P."/>
        </authorList>
    </citation>
    <scope>NUCLEOTIDE SEQUENCE [LARGE SCALE GENOMIC DNA]</scope>
    <source>
        <strain evidence="8">UBA12443</strain>
    </source>
</reference>
<dbReference type="PANTHER" id="PTHR30026">
    <property type="entry name" value="OUTER MEMBRANE PROTEIN TOLC"/>
    <property type="match status" value="1"/>
</dbReference>
<evidence type="ECO:0000256" key="1">
    <source>
        <dbReference type="ARBA" id="ARBA00004442"/>
    </source>
</evidence>
<keyword evidence="7" id="KW-0998">Cell outer membrane</keyword>
<evidence type="ECO:0000256" key="5">
    <source>
        <dbReference type="ARBA" id="ARBA00022692"/>
    </source>
</evidence>
<comment type="subcellular location">
    <subcellularLocation>
        <location evidence="1">Cell outer membrane</location>
    </subcellularLocation>
</comment>
<proteinExistence type="inferred from homology"/>